<proteinExistence type="predicted"/>
<feature type="transmembrane region" description="Helical" evidence="1">
    <location>
        <begin position="155"/>
        <end position="173"/>
    </location>
</feature>
<evidence type="ECO:0000259" key="2">
    <source>
        <dbReference type="SMART" id="SM00198"/>
    </source>
</evidence>
<dbReference type="EMBL" id="CASHTH010003765">
    <property type="protein sequence ID" value="CAI8048977.1"/>
    <property type="molecule type" value="Genomic_DNA"/>
</dbReference>
<keyword evidence="4" id="KW-1185">Reference proteome</keyword>
<dbReference type="SMART" id="SM00198">
    <property type="entry name" value="SCP"/>
    <property type="match status" value="1"/>
</dbReference>
<dbReference type="InterPro" id="IPR014044">
    <property type="entry name" value="CAP_dom"/>
</dbReference>
<keyword evidence="1" id="KW-1133">Transmembrane helix</keyword>
<protein>
    <submittedName>
        <fullName evidence="3">Peptidase inhibitor 16</fullName>
    </submittedName>
</protein>
<keyword evidence="1" id="KW-0812">Transmembrane</keyword>
<reference evidence="3" key="1">
    <citation type="submission" date="2023-03" db="EMBL/GenBank/DDBJ databases">
        <authorList>
            <person name="Steffen K."/>
            <person name="Cardenas P."/>
        </authorList>
    </citation>
    <scope>NUCLEOTIDE SEQUENCE</scope>
</reference>
<dbReference type="AlphaFoldDB" id="A0AA35TJC8"/>
<organism evidence="3 4">
    <name type="scientific">Geodia barretti</name>
    <name type="common">Barrett's horny sponge</name>
    <dbReference type="NCBI Taxonomy" id="519541"/>
    <lineage>
        <taxon>Eukaryota</taxon>
        <taxon>Metazoa</taxon>
        <taxon>Porifera</taxon>
        <taxon>Demospongiae</taxon>
        <taxon>Heteroscleromorpha</taxon>
        <taxon>Tetractinellida</taxon>
        <taxon>Astrophorina</taxon>
        <taxon>Geodiidae</taxon>
        <taxon>Geodia</taxon>
    </lineage>
</organism>
<dbReference type="Pfam" id="PF00188">
    <property type="entry name" value="CAP"/>
    <property type="match status" value="1"/>
</dbReference>
<evidence type="ECO:0000313" key="3">
    <source>
        <dbReference type="EMBL" id="CAI8048977.1"/>
    </source>
</evidence>
<accession>A0AA35TJC8</accession>
<gene>
    <name evidence="3" type="ORF">GBAR_LOCUS26981</name>
</gene>
<dbReference type="SUPFAM" id="SSF55797">
    <property type="entry name" value="PR-1-like"/>
    <property type="match status" value="1"/>
</dbReference>
<dbReference type="Gene3D" id="3.40.33.10">
    <property type="entry name" value="CAP"/>
    <property type="match status" value="1"/>
</dbReference>
<keyword evidence="1" id="KW-0472">Membrane</keyword>
<feature type="domain" description="SCP" evidence="2">
    <location>
        <begin position="3"/>
        <end position="121"/>
    </location>
</feature>
<comment type="caution">
    <text evidence="3">The sequence shown here is derived from an EMBL/GenBank/DDBJ whole genome shotgun (WGS) entry which is preliminary data.</text>
</comment>
<dbReference type="Proteomes" id="UP001174909">
    <property type="component" value="Unassembled WGS sequence"/>
</dbReference>
<evidence type="ECO:0000256" key="1">
    <source>
        <dbReference type="SAM" id="Phobius"/>
    </source>
</evidence>
<dbReference type="PANTHER" id="PTHR10334">
    <property type="entry name" value="CYSTEINE-RICH SECRETORY PROTEIN-RELATED"/>
    <property type="match status" value="1"/>
</dbReference>
<dbReference type="InterPro" id="IPR035940">
    <property type="entry name" value="CAP_sf"/>
</dbReference>
<name>A0AA35TJC8_GEOBA</name>
<dbReference type="InterPro" id="IPR001283">
    <property type="entry name" value="CRISP-related"/>
</dbReference>
<evidence type="ECO:0000313" key="4">
    <source>
        <dbReference type="Proteomes" id="UP001174909"/>
    </source>
</evidence>
<sequence>MRNEHRHDQSTQYDYVGENIAATGNYSYNLTLMVQEWWEGRQYYDYSTTYCGDDDDDDNRRKREDREEFDDCQSYTQLVWAQTSKVGCGAFRCSELRMYEDGDYGATLLVCNYGPGGAYQGIQPYNTGSSSCSNCPSGKSNCNNKLCSGVPSTTVYSWLLVAMAILGTAFQQIS</sequence>